<dbReference type="InterPro" id="IPR006204">
    <property type="entry name" value="GHMP_kinase_N_dom"/>
</dbReference>
<dbReference type="PRINTS" id="PR00958">
    <property type="entry name" value="HOMSERKINASE"/>
</dbReference>
<evidence type="ECO:0000256" key="8">
    <source>
        <dbReference type="ARBA" id="ARBA00022741"/>
    </source>
</evidence>
<dbReference type="PROSITE" id="PS00627">
    <property type="entry name" value="GHMP_KINASES_ATP"/>
    <property type="match status" value="1"/>
</dbReference>
<dbReference type="InterPro" id="IPR020568">
    <property type="entry name" value="Ribosomal_Su5_D2-typ_SF"/>
</dbReference>
<comment type="pathway">
    <text evidence="1 13">Amino-acid biosynthesis; L-threonine biosynthesis; L-threonine from L-aspartate: step 4/5.</text>
</comment>
<comment type="caution">
    <text evidence="16">The sequence shown here is derived from an EMBL/GenBank/DDBJ whole genome shotgun (WGS) entry which is preliminary data.</text>
</comment>
<evidence type="ECO:0000256" key="9">
    <source>
        <dbReference type="ARBA" id="ARBA00022777"/>
    </source>
</evidence>
<organism evidence="16 17">
    <name type="scientific">Luteococcus peritonei</name>
    <dbReference type="NCBI Taxonomy" id="88874"/>
    <lineage>
        <taxon>Bacteria</taxon>
        <taxon>Bacillati</taxon>
        <taxon>Actinomycetota</taxon>
        <taxon>Actinomycetes</taxon>
        <taxon>Propionibacteriales</taxon>
        <taxon>Propionibacteriaceae</taxon>
        <taxon>Luteococcus</taxon>
    </lineage>
</organism>
<dbReference type="InterPro" id="IPR013750">
    <property type="entry name" value="GHMP_kinase_C_dom"/>
</dbReference>
<name>A0ABW4RYD6_9ACTN</name>
<proteinExistence type="inferred from homology"/>
<keyword evidence="7 13" id="KW-0791">Threonine biosynthesis</keyword>
<comment type="catalytic activity">
    <reaction evidence="11 13">
        <text>L-homoserine + ATP = O-phospho-L-homoserine + ADP + H(+)</text>
        <dbReference type="Rhea" id="RHEA:13985"/>
        <dbReference type="ChEBI" id="CHEBI:15378"/>
        <dbReference type="ChEBI" id="CHEBI:30616"/>
        <dbReference type="ChEBI" id="CHEBI:57476"/>
        <dbReference type="ChEBI" id="CHEBI:57590"/>
        <dbReference type="ChEBI" id="CHEBI:456216"/>
        <dbReference type="EC" id="2.7.1.39"/>
    </reaction>
</comment>
<evidence type="ECO:0000256" key="6">
    <source>
        <dbReference type="ARBA" id="ARBA00022679"/>
    </source>
</evidence>
<dbReference type="PANTHER" id="PTHR20861:SF1">
    <property type="entry name" value="HOMOSERINE KINASE"/>
    <property type="match status" value="1"/>
</dbReference>
<dbReference type="InterPro" id="IPR014721">
    <property type="entry name" value="Ribsml_uS5_D2-typ_fold_subgr"/>
</dbReference>
<dbReference type="HAMAP" id="MF_00384">
    <property type="entry name" value="Homoser_kinase"/>
    <property type="match status" value="1"/>
</dbReference>
<comment type="similarity">
    <text evidence="2 13">Belongs to the GHMP kinase family. Homoserine kinase subfamily.</text>
</comment>
<dbReference type="InterPro" id="IPR006203">
    <property type="entry name" value="GHMP_knse_ATP-bd_CS"/>
</dbReference>
<keyword evidence="5 13" id="KW-0028">Amino-acid biosynthesis</keyword>
<gene>
    <name evidence="13 16" type="primary">thrB</name>
    <name evidence="16" type="ORF">ACFSCS_14305</name>
</gene>
<dbReference type="NCBIfam" id="TIGR00191">
    <property type="entry name" value="thrB"/>
    <property type="match status" value="1"/>
</dbReference>
<keyword evidence="13" id="KW-0963">Cytoplasm</keyword>
<dbReference type="SUPFAM" id="SSF55060">
    <property type="entry name" value="GHMP Kinase, C-terminal domain"/>
    <property type="match status" value="1"/>
</dbReference>
<dbReference type="EC" id="2.7.1.39" evidence="3 13"/>
<dbReference type="InterPro" id="IPR036554">
    <property type="entry name" value="GHMP_kinase_C_sf"/>
</dbReference>
<keyword evidence="6 13" id="KW-0808">Transferase</keyword>
<dbReference type="PANTHER" id="PTHR20861">
    <property type="entry name" value="HOMOSERINE/4-DIPHOSPHOCYTIDYL-2-C-METHYL-D-ERYTHRITOL KINASE"/>
    <property type="match status" value="1"/>
</dbReference>
<dbReference type="SUPFAM" id="SSF54211">
    <property type="entry name" value="Ribosomal protein S5 domain 2-like"/>
    <property type="match status" value="1"/>
</dbReference>
<protein>
    <recommendedName>
        <fullName evidence="4 13">Homoserine kinase</fullName>
        <shortName evidence="13">HK</shortName>
        <shortName evidence="13">HSK</shortName>
        <ecNumber evidence="3 13">2.7.1.39</ecNumber>
    </recommendedName>
</protein>
<dbReference type="Pfam" id="PF00288">
    <property type="entry name" value="GHMP_kinases_N"/>
    <property type="match status" value="1"/>
</dbReference>
<evidence type="ECO:0000256" key="5">
    <source>
        <dbReference type="ARBA" id="ARBA00022605"/>
    </source>
</evidence>
<dbReference type="Gene3D" id="3.30.70.890">
    <property type="entry name" value="GHMP kinase, C-terminal domain"/>
    <property type="match status" value="1"/>
</dbReference>
<dbReference type="RefSeq" id="WP_343875697.1">
    <property type="nucleotide sequence ID" value="NZ_BAAAIX010000034.1"/>
</dbReference>
<evidence type="ECO:0000256" key="4">
    <source>
        <dbReference type="ARBA" id="ARBA00017858"/>
    </source>
</evidence>
<dbReference type="InterPro" id="IPR000870">
    <property type="entry name" value="Homoserine_kinase"/>
</dbReference>
<evidence type="ECO:0000259" key="15">
    <source>
        <dbReference type="Pfam" id="PF08544"/>
    </source>
</evidence>
<keyword evidence="10 13" id="KW-0067">ATP-binding</keyword>
<dbReference type="Pfam" id="PF08544">
    <property type="entry name" value="GHMP_kinases_C"/>
    <property type="match status" value="1"/>
</dbReference>
<evidence type="ECO:0000313" key="17">
    <source>
        <dbReference type="Proteomes" id="UP001597326"/>
    </source>
</evidence>
<evidence type="ECO:0000259" key="14">
    <source>
        <dbReference type="Pfam" id="PF00288"/>
    </source>
</evidence>
<evidence type="ECO:0000256" key="12">
    <source>
        <dbReference type="ARBA" id="ARBA00049954"/>
    </source>
</evidence>
<feature type="binding site" evidence="13">
    <location>
        <begin position="92"/>
        <end position="102"/>
    </location>
    <ligand>
        <name>ATP</name>
        <dbReference type="ChEBI" id="CHEBI:30616"/>
    </ligand>
</feature>
<dbReference type="GO" id="GO:0004413">
    <property type="term" value="F:homoserine kinase activity"/>
    <property type="evidence" value="ECO:0007669"/>
    <property type="project" value="UniProtKB-EC"/>
</dbReference>
<reference evidence="17" key="1">
    <citation type="journal article" date="2019" name="Int. J. Syst. Evol. Microbiol.">
        <title>The Global Catalogue of Microorganisms (GCM) 10K type strain sequencing project: providing services to taxonomists for standard genome sequencing and annotation.</title>
        <authorList>
            <consortium name="The Broad Institute Genomics Platform"/>
            <consortium name="The Broad Institute Genome Sequencing Center for Infectious Disease"/>
            <person name="Wu L."/>
            <person name="Ma J."/>
        </authorList>
    </citation>
    <scope>NUCLEOTIDE SEQUENCE [LARGE SCALE GENOMIC DNA]</scope>
    <source>
        <strain evidence="17">CAIM 431</strain>
    </source>
</reference>
<evidence type="ECO:0000256" key="13">
    <source>
        <dbReference type="HAMAP-Rule" id="MF_00384"/>
    </source>
</evidence>
<dbReference type="PIRSF" id="PIRSF000676">
    <property type="entry name" value="Homoser_kin"/>
    <property type="match status" value="1"/>
</dbReference>
<feature type="domain" description="GHMP kinase N-terminal" evidence="14">
    <location>
        <begin position="64"/>
        <end position="147"/>
    </location>
</feature>
<comment type="function">
    <text evidence="12 13">Catalyzes the ATP-dependent phosphorylation of L-homoserine to L-homoserine phosphate.</text>
</comment>
<evidence type="ECO:0000256" key="3">
    <source>
        <dbReference type="ARBA" id="ARBA00012078"/>
    </source>
</evidence>
<dbReference type="EMBL" id="JBHUFZ010000033">
    <property type="protein sequence ID" value="MFD1891343.1"/>
    <property type="molecule type" value="Genomic_DNA"/>
</dbReference>
<evidence type="ECO:0000256" key="11">
    <source>
        <dbReference type="ARBA" id="ARBA00049375"/>
    </source>
</evidence>
<keyword evidence="9 13" id="KW-0418">Kinase</keyword>
<accession>A0ABW4RYD6</accession>
<keyword evidence="8 13" id="KW-0547">Nucleotide-binding</keyword>
<evidence type="ECO:0000256" key="10">
    <source>
        <dbReference type="ARBA" id="ARBA00022840"/>
    </source>
</evidence>
<sequence length="298" mass="31582">MLPAGRRARVRVPATSANLGPGFDCMGLAVDWYDELSAEVLEHGLEVEVTGEGADQVPRDERHLVVRMLRQGLDELGEQAPGLRLQAHNTIPHSRGLGSSAAAIVAGLALAWALARPGEPLDLDWLDQLSSEAEGHPDNACAAVHGGVVLAWQEQDWEVVELDPVRGLATCAWVPSFEVPTAGARGVLPDEVRRLDAVAQATCAAALVHAITTDPDRLLFATRDRLHQDHRAALMQPSADLVARLRQAGIAAVVSGAGPTVLALGTSEQLEGARTVACEGFRRHDLALGGGVHLLQVD</sequence>
<comment type="subcellular location">
    <subcellularLocation>
        <location evidence="13">Cytoplasm</location>
    </subcellularLocation>
</comment>
<evidence type="ECO:0000256" key="7">
    <source>
        <dbReference type="ARBA" id="ARBA00022697"/>
    </source>
</evidence>
<feature type="domain" description="GHMP kinase C-terminal" evidence="15">
    <location>
        <begin position="224"/>
        <end position="275"/>
    </location>
</feature>
<evidence type="ECO:0000256" key="1">
    <source>
        <dbReference type="ARBA" id="ARBA00005015"/>
    </source>
</evidence>
<keyword evidence="17" id="KW-1185">Reference proteome</keyword>
<dbReference type="Gene3D" id="3.30.230.10">
    <property type="match status" value="1"/>
</dbReference>
<evidence type="ECO:0000256" key="2">
    <source>
        <dbReference type="ARBA" id="ARBA00007370"/>
    </source>
</evidence>
<dbReference type="Proteomes" id="UP001597326">
    <property type="component" value="Unassembled WGS sequence"/>
</dbReference>
<evidence type="ECO:0000313" key="16">
    <source>
        <dbReference type="EMBL" id="MFD1891343.1"/>
    </source>
</evidence>